<dbReference type="Proteomes" id="UP000184516">
    <property type="component" value="Unassembled WGS sequence"/>
</dbReference>
<evidence type="ECO:0000313" key="1">
    <source>
        <dbReference type="EMBL" id="SHG90396.1"/>
    </source>
</evidence>
<gene>
    <name evidence="1" type="ORF">SAMN05443549_10883</name>
</gene>
<reference evidence="2" key="1">
    <citation type="submission" date="2016-11" db="EMBL/GenBank/DDBJ databases">
        <authorList>
            <person name="Varghese N."/>
            <person name="Submissions S."/>
        </authorList>
    </citation>
    <scope>NUCLEOTIDE SEQUENCE [LARGE SCALE GENOMIC DNA]</scope>
    <source>
        <strain evidence="2">DSM 19978</strain>
    </source>
</reference>
<protein>
    <submittedName>
        <fullName evidence="1">Uncharacterized protein</fullName>
    </submittedName>
</protein>
<keyword evidence="2" id="KW-1185">Reference proteome</keyword>
<dbReference type="AlphaFoldDB" id="A0A1M5NLF2"/>
<accession>A0A1M5NLF2</accession>
<dbReference type="RefSeq" id="WP_170860886.1">
    <property type="nucleotide sequence ID" value="NZ_FQWB01000008.1"/>
</dbReference>
<name>A0A1M5NLF2_9FLAO</name>
<sequence length="54" mass="6506">MRNKFAPDLMIKVWIMNLQKMDASTKTIDRLRIEKKRMMPNGLTPKELKFRLDL</sequence>
<evidence type="ECO:0000313" key="2">
    <source>
        <dbReference type="Proteomes" id="UP000184516"/>
    </source>
</evidence>
<organism evidence="1 2">
    <name type="scientific">Flavobacterium fluvii</name>
    <dbReference type="NCBI Taxonomy" id="468056"/>
    <lineage>
        <taxon>Bacteria</taxon>
        <taxon>Pseudomonadati</taxon>
        <taxon>Bacteroidota</taxon>
        <taxon>Flavobacteriia</taxon>
        <taxon>Flavobacteriales</taxon>
        <taxon>Flavobacteriaceae</taxon>
        <taxon>Flavobacterium</taxon>
    </lineage>
</organism>
<proteinExistence type="predicted"/>
<dbReference type="EMBL" id="FQWB01000008">
    <property type="protein sequence ID" value="SHG90396.1"/>
    <property type="molecule type" value="Genomic_DNA"/>
</dbReference>
<dbReference type="STRING" id="468056.SAMN05443549_10883"/>